<protein>
    <submittedName>
        <fullName evidence="1">Uncharacterized protein</fullName>
    </submittedName>
</protein>
<evidence type="ECO:0000313" key="1">
    <source>
        <dbReference type="EMBL" id="TWL23552.1"/>
    </source>
</evidence>
<dbReference type="Proteomes" id="UP000435910">
    <property type="component" value="Unassembled WGS sequence"/>
</dbReference>
<dbReference type="AlphaFoldDB" id="A0A6C1VYC7"/>
<reference evidence="1 2" key="1">
    <citation type="submission" date="2019-06" db="EMBL/GenBank/DDBJ databases">
        <title>Genome sequence analysis of &gt;100 Bacillus licheniformis strains suggests intrinsic resistance to this species.</title>
        <authorList>
            <person name="Wels M."/>
            <person name="Siezen R.J."/>
            <person name="Johansen E."/>
            <person name="Stuer-Lauridsen B."/>
            <person name="Bjerre K."/>
            <person name="Nielsen B.K.K."/>
        </authorList>
    </citation>
    <scope>NUCLEOTIDE SEQUENCE [LARGE SCALE GENOMIC DNA]</scope>
    <source>
        <strain evidence="1 2">BAC-16736</strain>
    </source>
</reference>
<dbReference type="RefSeq" id="WP_003183989.1">
    <property type="nucleotide sequence ID" value="NZ_BEXU01000012.1"/>
</dbReference>
<organism evidence="1 2">
    <name type="scientific">Bacillus licheniformis</name>
    <dbReference type="NCBI Taxonomy" id="1402"/>
    <lineage>
        <taxon>Bacteria</taxon>
        <taxon>Bacillati</taxon>
        <taxon>Bacillota</taxon>
        <taxon>Bacilli</taxon>
        <taxon>Bacillales</taxon>
        <taxon>Bacillaceae</taxon>
        <taxon>Bacillus</taxon>
    </lineage>
</organism>
<name>A0A6C1VYC7_BACLI</name>
<dbReference type="EMBL" id="NILC01000028">
    <property type="protein sequence ID" value="TWL23552.1"/>
    <property type="molecule type" value="Genomic_DNA"/>
</dbReference>
<comment type="caution">
    <text evidence="1">The sequence shown here is derived from an EMBL/GenBank/DDBJ whole genome shotgun (WGS) entry which is preliminary data.</text>
</comment>
<sequence length="40" mass="4867">MKKKNKRNDDKWDYLYLVDLLEPLFYVLRLAVRGLAKIIN</sequence>
<proteinExistence type="predicted"/>
<accession>A0A6C1VYC7</accession>
<gene>
    <name evidence="1" type="ORF">CHCC16736_1260</name>
</gene>
<evidence type="ECO:0000313" key="2">
    <source>
        <dbReference type="Proteomes" id="UP000435910"/>
    </source>
</evidence>